<accession>A0A843WQM1</accession>
<proteinExistence type="predicted"/>
<feature type="compositionally biased region" description="Polar residues" evidence="1">
    <location>
        <begin position="163"/>
        <end position="174"/>
    </location>
</feature>
<dbReference type="EMBL" id="NMUH01003314">
    <property type="protein sequence ID" value="MQM04940.1"/>
    <property type="molecule type" value="Genomic_DNA"/>
</dbReference>
<evidence type="ECO:0000313" key="2">
    <source>
        <dbReference type="EMBL" id="MQM04940.1"/>
    </source>
</evidence>
<keyword evidence="3" id="KW-1185">Reference proteome</keyword>
<sequence>MKGWEETPASLTRTPEINGFEFGRPPRTSRRMTLKKPVNGGNARPGQPKLNVRTRVKDRVRLGWVRKGKMHMPSENGVKRTRNGQERTSNARQMHAGMCAHVCRTCHDKPAKLPEILLEMTKDGEGHRSVPPPGREGRRSGSLTGGPLSQPRGAPVRPLTGGPLSQQEGRQSGP</sequence>
<comment type="caution">
    <text evidence="2">The sequence shown here is derived from an EMBL/GenBank/DDBJ whole genome shotgun (WGS) entry which is preliminary data.</text>
</comment>
<feature type="region of interest" description="Disordered" evidence="1">
    <location>
        <begin position="1"/>
        <end position="49"/>
    </location>
</feature>
<protein>
    <submittedName>
        <fullName evidence="2">Uncharacterized protein</fullName>
    </submittedName>
</protein>
<evidence type="ECO:0000313" key="3">
    <source>
        <dbReference type="Proteomes" id="UP000652761"/>
    </source>
</evidence>
<gene>
    <name evidence="2" type="ORF">Taro_037749</name>
</gene>
<organism evidence="2 3">
    <name type="scientific">Colocasia esculenta</name>
    <name type="common">Wild taro</name>
    <name type="synonym">Arum esculentum</name>
    <dbReference type="NCBI Taxonomy" id="4460"/>
    <lineage>
        <taxon>Eukaryota</taxon>
        <taxon>Viridiplantae</taxon>
        <taxon>Streptophyta</taxon>
        <taxon>Embryophyta</taxon>
        <taxon>Tracheophyta</taxon>
        <taxon>Spermatophyta</taxon>
        <taxon>Magnoliopsida</taxon>
        <taxon>Liliopsida</taxon>
        <taxon>Araceae</taxon>
        <taxon>Aroideae</taxon>
        <taxon>Colocasieae</taxon>
        <taxon>Colocasia</taxon>
    </lineage>
</organism>
<reference evidence="2" key="1">
    <citation type="submission" date="2017-07" db="EMBL/GenBank/DDBJ databases">
        <title>Taro Niue Genome Assembly and Annotation.</title>
        <authorList>
            <person name="Atibalentja N."/>
            <person name="Keating K."/>
            <person name="Fields C.J."/>
        </authorList>
    </citation>
    <scope>NUCLEOTIDE SEQUENCE</scope>
    <source>
        <strain evidence="2">Niue_2</strain>
        <tissue evidence="2">Leaf</tissue>
    </source>
</reference>
<feature type="region of interest" description="Disordered" evidence="1">
    <location>
        <begin position="117"/>
        <end position="174"/>
    </location>
</feature>
<evidence type="ECO:0000256" key="1">
    <source>
        <dbReference type="SAM" id="MobiDB-lite"/>
    </source>
</evidence>
<dbReference type="AlphaFoldDB" id="A0A843WQM1"/>
<name>A0A843WQM1_COLES</name>
<dbReference type="Proteomes" id="UP000652761">
    <property type="component" value="Unassembled WGS sequence"/>
</dbReference>
<feature type="region of interest" description="Disordered" evidence="1">
    <location>
        <begin position="68"/>
        <end position="93"/>
    </location>
</feature>